<accession>A0A7J9DFK8</accession>
<name>A0A7J9DFK8_9ROSI</name>
<sequence>MIQFQVYLTGLTKGSRLSLEFWSKILDL</sequence>
<dbReference type="AlphaFoldDB" id="A0A7J9DFK8"/>
<gene>
    <name evidence="1" type="ORF">Gotri_022328</name>
</gene>
<proteinExistence type="predicted"/>
<keyword evidence="2" id="KW-1185">Reference proteome</keyword>
<reference evidence="1 2" key="1">
    <citation type="journal article" date="2019" name="Genome Biol. Evol.">
        <title>Insights into the evolution of the New World diploid cottons (Gossypium, subgenus Houzingenia) based on genome sequencing.</title>
        <authorList>
            <person name="Grover C.E."/>
            <person name="Arick M.A. 2nd"/>
            <person name="Thrash A."/>
            <person name="Conover J.L."/>
            <person name="Sanders W.S."/>
            <person name="Peterson D.G."/>
            <person name="Frelichowski J.E."/>
            <person name="Scheffler J.A."/>
            <person name="Scheffler B.E."/>
            <person name="Wendel J.F."/>
        </authorList>
    </citation>
    <scope>NUCLEOTIDE SEQUENCE [LARGE SCALE GENOMIC DNA]</scope>
    <source>
        <strain evidence="1">8</strain>
        <tissue evidence="1">Leaf</tissue>
    </source>
</reference>
<evidence type="ECO:0000313" key="1">
    <source>
        <dbReference type="EMBL" id="MBA0759441.1"/>
    </source>
</evidence>
<comment type="caution">
    <text evidence="1">The sequence shown here is derived from an EMBL/GenBank/DDBJ whole genome shotgun (WGS) entry which is preliminary data.</text>
</comment>
<evidence type="ECO:0000313" key="2">
    <source>
        <dbReference type="Proteomes" id="UP000593568"/>
    </source>
</evidence>
<dbReference type="Proteomes" id="UP000593568">
    <property type="component" value="Unassembled WGS sequence"/>
</dbReference>
<protein>
    <submittedName>
        <fullName evidence="1">Uncharacterized protein</fullName>
    </submittedName>
</protein>
<organism evidence="1 2">
    <name type="scientific">Gossypium trilobum</name>
    <dbReference type="NCBI Taxonomy" id="34281"/>
    <lineage>
        <taxon>Eukaryota</taxon>
        <taxon>Viridiplantae</taxon>
        <taxon>Streptophyta</taxon>
        <taxon>Embryophyta</taxon>
        <taxon>Tracheophyta</taxon>
        <taxon>Spermatophyta</taxon>
        <taxon>Magnoliopsida</taxon>
        <taxon>eudicotyledons</taxon>
        <taxon>Gunneridae</taxon>
        <taxon>Pentapetalae</taxon>
        <taxon>rosids</taxon>
        <taxon>malvids</taxon>
        <taxon>Malvales</taxon>
        <taxon>Malvaceae</taxon>
        <taxon>Malvoideae</taxon>
        <taxon>Gossypium</taxon>
    </lineage>
</organism>
<dbReference type="EMBL" id="JABEZW010000002">
    <property type="protein sequence ID" value="MBA0759441.1"/>
    <property type="molecule type" value="Genomic_DNA"/>
</dbReference>